<feature type="transmembrane region" description="Helical" evidence="1">
    <location>
        <begin position="27"/>
        <end position="47"/>
    </location>
</feature>
<evidence type="ECO:0000313" key="2">
    <source>
        <dbReference type="EMBL" id="EGC68237.1"/>
    </source>
</evidence>
<protein>
    <submittedName>
        <fullName evidence="2">Uncharacterized protein</fullName>
    </submittedName>
</protein>
<evidence type="ECO:0000313" key="3">
    <source>
        <dbReference type="Proteomes" id="UP000004835"/>
    </source>
</evidence>
<dbReference type="EMBL" id="AEWT01000031">
    <property type="protein sequence ID" value="EGC68237.1"/>
    <property type="molecule type" value="Genomic_DNA"/>
</dbReference>
<organism evidence="2 3">
    <name type="scientific">Enterococcus casseliflavus ATCC 12755</name>
    <dbReference type="NCBI Taxonomy" id="888066"/>
    <lineage>
        <taxon>Bacteria</taxon>
        <taxon>Bacillati</taxon>
        <taxon>Bacillota</taxon>
        <taxon>Bacilli</taxon>
        <taxon>Lactobacillales</taxon>
        <taxon>Enterococcaceae</taxon>
        <taxon>Enterococcus</taxon>
    </lineage>
</organism>
<comment type="caution">
    <text evidence="2">The sequence shown here is derived from an EMBL/GenBank/DDBJ whole genome shotgun (WGS) entry which is preliminary data.</text>
</comment>
<keyword evidence="1" id="KW-1133">Transmembrane helix</keyword>
<sequence length="79" mass="9300">MCIDPFNYWVYYSMMEPKSFIEMDNNIVSLLFIIKKLVIFCLTIVIMKNISETFLQHCNVILLLVPDSGTNNQKRGFFI</sequence>
<gene>
    <name evidence="2" type="ORF">HMPREF9087_3354</name>
</gene>
<evidence type="ECO:0000256" key="1">
    <source>
        <dbReference type="SAM" id="Phobius"/>
    </source>
</evidence>
<name>F0EPL2_ENTCA</name>
<keyword evidence="1" id="KW-0812">Transmembrane</keyword>
<dbReference type="AlphaFoldDB" id="F0EPL2"/>
<keyword evidence="1" id="KW-0472">Membrane</keyword>
<dbReference type="Proteomes" id="UP000004835">
    <property type="component" value="Unassembled WGS sequence"/>
</dbReference>
<reference evidence="2 3" key="1">
    <citation type="submission" date="2011-01" db="EMBL/GenBank/DDBJ databases">
        <authorList>
            <person name="Muzny D."/>
            <person name="Qin X."/>
            <person name="Deng J."/>
            <person name="Jiang H."/>
            <person name="Liu Y."/>
            <person name="Qu J."/>
            <person name="Song X.-Z."/>
            <person name="Zhang L."/>
            <person name="Thornton R."/>
            <person name="Coyle M."/>
            <person name="Francisco L."/>
            <person name="Jackson L."/>
            <person name="Javaid M."/>
            <person name="Korchina V."/>
            <person name="Kovar C."/>
            <person name="Mata R."/>
            <person name="Mathew T."/>
            <person name="Ngo R."/>
            <person name="Nguyen L."/>
            <person name="Nguyen N."/>
            <person name="Okwuonu G."/>
            <person name="Ongeri F."/>
            <person name="Pham C."/>
            <person name="Simmons D."/>
            <person name="Wilczek-Boney K."/>
            <person name="Hale W."/>
            <person name="Jakkamsetti A."/>
            <person name="Pham P."/>
            <person name="Ruth R."/>
            <person name="San Lucas F."/>
            <person name="Warren J."/>
            <person name="Zhang J."/>
            <person name="Zhao Z."/>
            <person name="Zhou C."/>
            <person name="Zhu D."/>
            <person name="Lee S."/>
            <person name="Bess C."/>
            <person name="Blankenburg K."/>
            <person name="Forbes L."/>
            <person name="Fu Q."/>
            <person name="Gubbala S."/>
            <person name="Hirani K."/>
            <person name="Jayaseelan J.C."/>
            <person name="Lara F."/>
            <person name="Munidasa M."/>
            <person name="Palculict T."/>
            <person name="Patil S."/>
            <person name="Pu L.-L."/>
            <person name="Saada N."/>
            <person name="Tang L."/>
            <person name="Weissenberger G."/>
            <person name="Zhu Y."/>
            <person name="Hemphill L."/>
            <person name="Shang Y."/>
            <person name="Youmans B."/>
            <person name="Ayvaz T."/>
            <person name="Ross M."/>
            <person name="Santibanez J."/>
            <person name="Aqrawi P."/>
            <person name="Gross S."/>
            <person name="Joshi V."/>
            <person name="Fowler G."/>
            <person name="Nazareth L."/>
            <person name="Reid J."/>
            <person name="Worley K."/>
            <person name="Petrosino J."/>
            <person name="Highlander S."/>
            <person name="Gibbs R."/>
        </authorList>
    </citation>
    <scope>NUCLEOTIDE SEQUENCE [LARGE SCALE GENOMIC DNA]</scope>
    <source>
        <strain evidence="2 3">ATCC 12755</strain>
    </source>
</reference>
<dbReference type="HOGENOM" id="CLU_196624_0_0_9"/>
<proteinExistence type="predicted"/>
<accession>F0EPL2</accession>